<dbReference type="Proteomes" id="UP000198728">
    <property type="component" value="Unassembled WGS sequence"/>
</dbReference>
<reference evidence="1 2" key="1">
    <citation type="submission" date="2016-10" db="EMBL/GenBank/DDBJ databases">
        <authorList>
            <person name="de Groot N.N."/>
        </authorList>
    </citation>
    <scope>NUCLEOTIDE SEQUENCE [LARGE SCALE GENOMIC DNA]</scope>
    <source>
        <strain evidence="1 2">DSM 19548</strain>
    </source>
</reference>
<organism evidence="1 2">
    <name type="scientific">Tropicimonas isoalkanivorans</name>
    <dbReference type="NCBI Taxonomy" id="441112"/>
    <lineage>
        <taxon>Bacteria</taxon>
        <taxon>Pseudomonadati</taxon>
        <taxon>Pseudomonadota</taxon>
        <taxon>Alphaproteobacteria</taxon>
        <taxon>Rhodobacterales</taxon>
        <taxon>Roseobacteraceae</taxon>
        <taxon>Tropicimonas</taxon>
    </lineage>
</organism>
<dbReference type="AlphaFoldDB" id="A0A1I1MRT2"/>
<evidence type="ECO:0000313" key="1">
    <source>
        <dbReference type="EMBL" id="SFC87826.1"/>
    </source>
</evidence>
<sequence>MTKFAPRELARTACSGMAATTTSAATPGTIEFLVALGATRPTEIKAMTSYLANAALTKFTVVMVTTPLSADAGTTL</sequence>
<keyword evidence="2" id="KW-1185">Reference proteome</keyword>
<name>A0A1I1MRT2_9RHOB</name>
<evidence type="ECO:0000313" key="2">
    <source>
        <dbReference type="Proteomes" id="UP000198728"/>
    </source>
</evidence>
<proteinExistence type="predicted"/>
<protein>
    <submittedName>
        <fullName evidence="1">Uncharacterized protein</fullName>
    </submittedName>
</protein>
<gene>
    <name evidence="1" type="ORF">SAMN04488094_110167</name>
</gene>
<accession>A0A1I1MRT2</accession>
<dbReference type="EMBL" id="FOLG01000010">
    <property type="protein sequence ID" value="SFC87826.1"/>
    <property type="molecule type" value="Genomic_DNA"/>
</dbReference>